<dbReference type="OrthoDB" id="262547at2759"/>
<keyword evidence="4 6" id="KW-0472">Membrane</keyword>
<evidence type="ECO:0000256" key="1">
    <source>
        <dbReference type="ARBA" id="ARBA00004141"/>
    </source>
</evidence>
<comment type="subcellular location">
    <subcellularLocation>
        <location evidence="1">Membrane</location>
        <topology evidence="1">Multi-pass membrane protein</topology>
    </subcellularLocation>
</comment>
<dbReference type="Proteomes" id="UP000829685">
    <property type="component" value="Unassembled WGS sequence"/>
</dbReference>
<feature type="transmembrane region" description="Helical" evidence="6">
    <location>
        <begin position="12"/>
        <end position="32"/>
    </location>
</feature>
<evidence type="ECO:0000313" key="8">
    <source>
        <dbReference type="Proteomes" id="UP000829685"/>
    </source>
</evidence>
<dbReference type="GO" id="GO:0005385">
    <property type="term" value="F:zinc ion transmembrane transporter activity"/>
    <property type="evidence" value="ECO:0007669"/>
    <property type="project" value="TreeGrafter"/>
</dbReference>
<evidence type="ECO:0000256" key="3">
    <source>
        <dbReference type="ARBA" id="ARBA00022989"/>
    </source>
</evidence>
<dbReference type="AlphaFoldDB" id="A0A9P9WUP8"/>
<keyword evidence="2 6" id="KW-0812">Transmembrane</keyword>
<feature type="transmembrane region" description="Helical" evidence="6">
    <location>
        <begin position="426"/>
        <end position="449"/>
    </location>
</feature>
<keyword evidence="3 6" id="KW-1133">Transmembrane helix</keyword>
<sequence>MDTMGVDNDTRGWIMALVSGIACVLGASVICVDKLVRLFPGKKNFRIQESSAFLASSLSLSFGVMIFMSLYSMLPEAKGYLKKGGFDEQAAGFLLMGCFIGGFVGIQVISRLFHRFLPSHVVDCDHTHDEPSEDTHSHVDGANHRHATRPRSHDKHSHTTTRHSSVSKNGILSNDQATESTPLLPTETGNGHTHASKGPDTGASDTVTQAQTPRRGRSRTSITERRPSMAQISQRVKSFVTDSKAYCDEAGSCHGYSDPCGQECFKHISSRSTFNLSRAPTAPTFMRTTTGVHAIETVEEDAVGDVAQRPMPQRRTSRARSRDPMHHELEHHHGPADDGASDFSGDLEAQHHHHVPENAFLSIGLQTSIAIALHKFPEGFITYASNHANPSLGFNVFLALFVHNISEGFAMALPLYMALNNRLKAMLWSFVLGGLSQPLGAGIAVLWFRVAKHTHMTPDDVAYGCLFAITAGIMASVALQLFVESLSLNHNRNLSIVFAFLGMALLGLSSAFTSDAH</sequence>
<protein>
    <submittedName>
        <fullName evidence="7">Uncharacterized protein</fullName>
    </submittedName>
</protein>
<dbReference type="Pfam" id="PF02535">
    <property type="entry name" value="Zip"/>
    <property type="match status" value="1"/>
</dbReference>
<reference evidence="7" key="1">
    <citation type="submission" date="2021-03" db="EMBL/GenBank/DDBJ databases">
        <title>Revisited historic fungal species revealed as producer of novel bioactive compounds through whole genome sequencing and comparative genomics.</title>
        <authorList>
            <person name="Vignolle G.A."/>
            <person name="Hochenegger N."/>
            <person name="Mach R.L."/>
            <person name="Mach-Aigner A.R."/>
            <person name="Javad Rahimi M."/>
            <person name="Salim K.A."/>
            <person name="Chan C.M."/>
            <person name="Lim L.B.L."/>
            <person name="Cai F."/>
            <person name="Druzhinina I.S."/>
            <person name="U'Ren J.M."/>
            <person name="Derntl C."/>
        </authorList>
    </citation>
    <scope>NUCLEOTIDE SEQUENCE</scope>
    <source>
        <strain evidence="7">TUCIM 5799</strain>
    </source>
</reference>
<feature type="compositionally biased region" description="Basic and acidic residues" evidence="5">
    <location>
        <begin position="127"/>
        <end position="143"/>
    </location>
</feature>
<evidence type="ECO:0000256" key="5">
    <source>
        <dbReference type="SAM" id="MobiDB-lite"/>
    </source>
</evidence>
<feature type="transmembrane region" description="Helical" evidence="6">
    <location>
        <begin position="494"/>
        <end position="512"/>
    </location>
</feature>
<feature type="compositionally biased region" description="Polar residues" evidence="5">
    <location>
        <begin position="203"/>
        <end position="212"/>
    </location>
</feature>
<keyword evidence="8" id="KW-1185">Reference proteome</keyword>
<dbReference type="InterPro" id="IPR003689">
    <property type="entry name" value="ZIP"/>
</dbReference>
<gene>
    <name evidence="7" type="ORF">JX265_002324</name>
</gene>
<accession>A0A9P9WUP8</accession>
<dbReference type="PANTHER" id="PTHR11040">
    <property type="entry name" value="ZINC/IRON TRANSPORTER"/>
    <property type="match status" value="1"/>
</dbReference>
<comment type="caution">
    <text evidence="7">The sequence shown here is derived from an EMBL/GenBank/DDBJ whole genome shotgun (WGS) entry which is preliminary data.</text>
</comment>
<organism evidence="7 8">
    <name type="scientific">Neoarthrinium moseri</name>
    <dbReference type="NCBI Taxonomy" id="1658444"/>
    <lineage>
        <taxon>Eukaryota</taxon>
        <taxon>Fungi</taxon>
        <taxon>Dikarya</taxon>
        <taxon>Ascomycota</taxon>
        <taxon>Pezizomycotina</taxon>
        <taxon>Sordariomycetes</taxon>
        <taxon>Xylariomycetidae</taxon>
        <taxon>Amphisphaeriales</taxon>
        <taxon>Apiosporaceae</taxon>
        <taxon>Neoarthrinium</taxon>
    </lineage>
</organism>
<evidence type="ECO:0000313" key="7">
    <source>
        <dbReference type="EMBL" id="KAI1879370.1"/>
    </source>
</evidence>
<feature type="transmembrane region" description="Helical" evidence="6">
    <location>
        <begin position="52"/>
        <end position="71"/>
    </location>
</feature>
<dbReference type="GO" id="GO:0016020">
    <property type="term" value="C:membrane"/>
    <property type="evidence" value="ECO:0007669"/>
    <property type="project" value="UniProtKB-SubCell"/>
</dbReference>
<evidence type="ECO:0000256" key="2">
    <source>
        <dbReference type="ARBA" id="ARBA00022692"/>
    </source>
</evidence>
<feature type="region of interest" description="Disordered" evidence="5">
    <location>
        <begin position="127"/>
        <end position="235"/>
    </location>
</feature>
<feature type="region of interest" description="Disordered" evidence="5">
    <location>
        <begin position="309"/>
        <end position="346"/>
    </location>
</feature>
<feature type="compositionally biased region" description="Basic and acidic residues" evidence="5">
    <location>
        <begin position="320"/>
        <end position="336"/>
    </location>
</feature>
<evidence type="ECO:0000256" key="6">
    <source>
        <dbReference type="SAM" id="Phobius"/>
    </source>
</evidence>
<name>A0A9P9WUP8_9PEZI</name>
<feature type="transmembrane region" description="Helical" evidence="6">
    <location>
        <begin position="396"/>
        <end position="419"/>
    </location>
</feature>
<feature type="compositionally biased region" description="Polar residues" evidence="5">
    <location>
        <begin position="168"/>
        <end position="193"/>
    </location>
</feature>
<feature type="transmembrane region" description="Helical" evidence="6">
    <location>
        <begin position="91"/>
        <end position="109"/>
    </location>
</feature>
<evidence type="ECO:0000256" key="4">
    <source>
        <dbReference type="ARBA" id="ARBA00023136"/>
    </source>
</evidence>
<feature type="compositionally biased region" description="Basic residues" evidence="5">
    <location>
        <begin position="144"/>
        <end position="161"/>
    </location>
</feature>
<dbReference type="PANTHER" id="PTHR11040:SF210">
    <property type="entry name" value="ZINC-REGULATED TRANSPORTER 3"/>
    <property type="match status" value="1"/>
</dbReference>
<proteinExistence type="predicted"/>
<dbReference type="EMBL" id="JAFIMR010000004">
    <property type="protein sequence ID" value="KAI1879370.1"/>
    <property type="molecule type" value="Genomic_DNA"/>
</dbReference>
<feature type="transmembrane region" description="Helical" evidence="6">
    <location>
        <begin position="461"/>
        <end position="482"/>
    </location>
</feature>